<keyword evidence="1" id="KW-0812">Transmembrane</keyword>
<dbReference type="STRING" id="758.GCA_000730685_00714"/>
<keyword evidence="1" id="KW-1133">Transmembrane helix</keyword>
<evidence type="ECO:0000313" key="2">
    <source>
        <dbReference type="EMBL" id="VEH67041.1"/>
    </source>
</evidence>
<dbReference type="EMBL" id="LR134405">
    <property type="protein sequence ID" value="VEH67041.1"/>
    <property type="molecule type" value="Genomic_DNA"/>
</dbReference>
<evidence type="ECO:0000313" key="3">
    <source>
        <dbReference type="Proteomes" id="UP000278733"/>
    </source>
</evidence>
<gene>
    <name evidence="2" type="ORF">NCTC8284_02227</name>
</gene>
<accession>A0A448MPH8</accession>
<protein>
    <submittedName>
        <fullName evidence="2">Integral membrane protein</fullName>
    </submittedName>
</protein>
<reference evidence="2 3" key="1">
    <citation type="submission" date="2018-12" db="EMBL/GenBank/DDBJ databases">
        <authorList>
            <consortium name="Pathogen Informatics"/>
        </authorList>
    </citation>
    <scope>NUCLEOTIDE SEQUENCE [LARGE SCALE GENOMIC DNA]</scope>
    <source>
        <strain evidence="2 3">NCTC8284</strain>
    </source>
</reference>
<feature type="transmembrane region" description="Helical" evidence="1">
    <location>
        <begin position="28"/>
        <end position="50"/>
    </location>
</feature>
<dbReference type="AlphaFoldDB" id="A0A448MPH8"/>
<organism evidence="2 3">
    <name type="scientific">Rodentibacter pneumotropicus</name>
    <dbReference type="NCBI Taxonomy" id="758"/>
    <lineage>
        <taxon>Bacteria</taxon>
        <taxon>Pseudomonadati</taxon>
        <taxon>Pseudomonadota</taxon>
        <taxon>Gammaproteobacteria</taxon>
        <taxon>Pasteurellales</taxon>
        <taxon>Pasteurellaceae</taxon>
        <taxon>Rodentibacter</taxon>
    </lineage>
</organism>
<evidence type="ECO:0000256" key="1">
    <source>
        <dbReference type="SAM" id="Phobius"/>
    </source>
</evidence>
<sequence length="96" mass="10623">MLNMVCFGIYHSSPICFCVHCPFSAEAIGYLWIGVASAVLFGVTVVRLAMTEGVQAGHIYAVMTYLWSFAMSLDDAPRLIEQFSNLRDIGKRVEVS</sequence>
<name>A0A448MPH8_9PAST</name>
<dbReference type="Proteomes" id="UP000278733">
    <property type="component" value="Chromosome"/>
</dbReference>
<keyword evidence="1" id="KW-0472">Membrane</keyword>
<dbReference type="KEGG" id="rpne:NCTC8284_02227"/>
<proteinExistence type="predicted"/>